<reference evidence="2 3" key="1">
    <citation type="submission" date="2014-05" db="EMBL/GenBank/DDBJ databases">
        <title>Genome Announcement of Sphingobium lucknowense F2.</title>
        <authorList>
            <person name="Lal R."/>
            <person name="Negi V."/>
            <person name="Lata P."/>
            <person name="Sangwan N."/>
            <person name="Gupta S.K."/>
            <person name="Rao D.L.N."/>
            <person name="Das S."/>
        </authorList>
    </citation>
    <scope>NUCLEOTIDE SEQUENCE [LARGE SCALE GENOMIC DNA]</scope>
    <source>
        <strain evidence="2 3">F2</strain>
    </source>
</reference>
<comment type="caution">
    <text evidence="2">The sequence shown here is derived from an EMBL/GenBank/DDBJ whole genome shotgun (WGS) entry which is preliminary data.</text>
</comment>
<evidence type="ECO:0000313" key="3">
    <source>
        <dbReference type="Proteomes" id="UP000028135"/>
    </source>
</evidence>
<dbReference type="GO" id="GO:0006950">
    <property type="term" value="P:response to stress"/>
    <property type="evidence" value="ECO:0007669"/>
    <property type="project" value="TreeGrafter"/>
</dbReference>
<dbReference type="InterPro" id="IPR036390">
    <property type="entry name" value="WH_DNA-bd_sf"/>
</dbReference>
<feature type="domain" description="HTH marR-type" evidence="1">
    <location>
        <begin position="1"/>
        <end position="104"/>
    </location>
</feature>
<accession>A0A8E0WSK5</accession>
<dbReference type="Proteomes" id="UP000028135">
    <property type="component" value="Unassembled WGS sequence"/>
</dbReference>
<sequence>MVDLATECRRFVQSPAYAEMTLRQLALLSVLADDPGPHHVRHLARTLHVSKPVITRALIRLEQRDLVLRAINPRDRRDRFIALTDAGRALRSSFSSQASHGGAR</sequence>
<dbReference type="EMBL" id="JANF02000048">
    <property type="protein sequence ID" value="KER36693.1"/>
    <property type="molecule type" value="Genomic_DNA"/>
</dbReference>
<dbReference type="Pfam" id="PF12802">
    <property type="entry name" value="MarR_2"/>
    <property type="match status" value="1"/>
</dbReference>
<dbReference type="InterPro" id="IPR039422">
    <property type="entry name" value="MarR/SlyA-like"/>
</dbReference>
<dbReference type="InterPro" id="IPR000835">
    <property type="entry name" value="HTH_MarR-typ"/>
</dbReference>
<proteinExistence type="predicted"/>
<evidence type="ECO:0000313" key="2">
    <source>
        <dbReference type="EMBL" id="KER36693.1"/>
    </source>
</evidence>
<dbReference type="PROSITE" id="PS50995">
    <property type="entry name" value="HTH_MARR_2"/>
    <property type="match status" value="1"/>
</dbReference>
<organism evidence="2 3">
    <name type="scientific">Sphingobium indicum F2</name>
    <dbReference type="NCBI Taxonomy" id="1450518"/>
    <lineage>
        <taxon>Bacteria</taxon>
        <taxon>Pseudomonadati</taxon>
        <taxon>Pseudomonadota</taxon>
        <taxon>Alphaproteobacteria</taxon>
        <taxon>Sphingomonadales</taxon>
        <taxon>Sphingomonadaceae</taxon>
        <taxon>Sphingobium</taxon>
    </lineage>
</organism>
<name>A0A8E0WSK5_9SPHN</name>
<dbReference type="AlphaFoldDB" id="A0A8E0WSK5"/>
<dbReference type="Gene3D" id="1.10.10.10">
    <property type="entry name" value="Winged helix-like DNA-binding domain superfamily/Winged helix DNA-binding domain"/>
    <property type="match status" value="1"/>
</dbReference>
<dbReference type="SUPFAM" id="SSF46785">
    <property type="entry name" value="Winged helix' DNA-binding domain"/>
    <property type="match status" value="1"/>
</dbReference>
<dbReference type="GO" id="GO:0003700">
    <property type="term" value="F:DNA-binding transcription factor activity"/>
    <property type="evidence" value="ECO:0007669"/>
    <property type="project" value="InterPro"/>
</dbReference>
<dbReference type="RefSeq" id="WP_020820936.1">
    <property type="nucleotide sequence ID" value="NZ_JANF02000048.1"/>
</dbReference>
<dbReference type="PANTHER" id="PTHR33164:SF43">
    <property type="entry name" value="HTH-TYPE TRANSCRIPTIONAL REPRESSOR YETL"/>
    <property type="match status" value="1"/>
</dbReference>
<dbReference type="PANTHER" id="PTHR33164">
    <property type="entry name" value="TRANSCRIPTIONAL REGULATOR, MARR FAMILY"/>
    <property type="match status" value="1"/>
</dbReference>
<protein>
    <recommendedName>
        <fullName evidence="1">HTH marR-type domain-containing protein</fullName>
    </recommendedName>
</protein>
<evidence type="ECO:0000259" key="1">
    <source>
        <dbReference type="PROSITE" id="PS50995"/>
    </source>
</evidence>
<gene>
    <name evidence="2" type="ORF">AL00_09480</name>
</gene>
<dbReference type="InterPro" id="IPR036388">
    <property type="entry name" value="WH-like_DNA-bd_sf"/>
</dbReference>
<dbReference type="SMART" id="SM00347">
    <property type="entry name" value="HTH_MARR"/>
    <property type="match status" value="1"/>
</dbReference>